<comment type="caution">
    <text evidence="2">The sequence shown here is derived from an EMBL/GenBank/DDBJ whole genome shotgun (WGS) entry which is preliminary data.</text>
</comment>
<organism evidence="2 3">
    <name type="scientific">Chelatococcus asaccharovorans</name>
    <dbReference type="NCBI Taxonomy" id="28210"/>
    <lineage>
        <taxon>Bacteria</taxon>
        <taxon>Pseudomonadati</taxon>
        <taxon>Pseudomonadota</taxon>
        <taxon>Alphaproteobacteria</taxon>
        <taxon>Hyphomicrobiales</taxon>
        <taxon>Chelatococcaceae</taxon>
        <taxon>Chelatococcus</taxon>
    </lineage>
</organism>
<sequence>MNFASHSMTRTILTGWSAACVGVLFASLAAQGASAASASSIAFNNMPDSNRSFKIDQSERTPIASVEIDVSAPSNVLVQFSAEAEAGETDDGCPCSIRAFLQADDEKPLPVKRINVGAPAVTEVSKYEHDRQEITGSLVFPVPAGKHKFTFIAQQVTGKSKQLKIDYPNLQAIAFPQNP</sequence>
<feature type="chain" id="PRO_5016086609" description="Copper(I)-binding protein" evidence="1">
    <location>
        <begin position="36"/>
        <end position="179"/>
    </location>
</feature>
<evidence type="ECO:0000313" key="2">
    <source>
        <dbReference type="EMBL" id="PXW64435.1"/>
    </source>
</evidence>
<dbReference type="EMBL" id="QJJK01000001">
    <property type="protein sequence ID" value="PXW64435.1"/>
    <property type="molecule type" value="Genomic_DNA"/>
</dbReference>
<evidence type="ECO:0000313" key="3">
    <source>
        <dbReference type="Proteomes" id="UP000248021"/>
    </source>
</evidence>
<feature type="signal peptide" evidence="1">
    <location>
        <begin position="1"/>
        <end position="35"/>
    </location>
</feature>
<name>A0A2V3UGE6_9HYPH</name>
<gene>
    <name evidence="2" type="ORF">C7450_101190</name>
</gene>
<dbReference type="AlphaFoldDB" id="A0A2V3UGE6"/>
<evidence type="ECO:0000256" key="1">
    <source>
        <dbReference type="SAM" id="SignalP"/>
    </source>
</evidence>
<protein>
    <recommendedName>
        <fullName evidence="4">Copper(I)-binding protein</fullName>
    </recommendedName>
</protein>
<evidence type="ECO:0008006" key="4">
    <source>
        <dbReference type="Google" id="ProtNLM"/>
    </source>
</evidence>
<dbReference type="Proteomes" id="UP000248021">
    <property type="component" value="Unassembled WGS sequence"/>
</dbReference>
<keyword evidence="1" id="KW-0732">Signal</keyword>
<reference evidence="2 3" key="1">
    <citation type="submission" date="2018-05" db="EMBL/GenBank/DDBJ databases">
        <title>Genomic Encyclopedia of Type Strains, Phase IV (KMG-IV): sequencing the most valuable type-strain genomes for metagenomic binning, comparative biology and taxonomic classification.</title>
        <authorList>
            <person name="Goeker M."/>
        </authorList>
    </citation>
    <scope>NUCLEOTIDE SEQUENCE [LARGE SCALE GENOMIC DNA]</scope>
    <source>
        <strain evidence="2 3">DSM 6462</strain>
    </source>
</reference>
<dbReference type="OrthoDB" id="7597093at2"/>
<keyword evidence="3" id="KW-1185">Reference proteome</keyword>
<accession>A0A2V3UGE6</accession>
<proteinExistence type="predicted"/>